<reference evidence="1" key="2">
    <citation type="submission" date="2014-01" db="EMBL/GenBank/DDBJ databases">
        <authorList>
            <person name="Aslett M."/>
        </authorList>
    </citation>
    <scope>NUCLEOTIDE SEQUENCE [LARGE SCALE GENOMIC DNA]</scope>
    <source>
        <strain evidence="1">DB27</strain>
    </source>
</reference>
<protein>
    <submittedName>
        <fullName evidence="1">Uncharacterized protein</fullName>
    </submittedName>
</protein>
<sequence>MDCSHVKEYSNYVLMSNPPKVTWKCKKCGENGTETYKAIHNRLVIKDRIRK</sequence>
<dbReference type="HOGENOM" id="CLU_3095348_0_0_9"/>
<dbReference type="AlphaFoldDB" id="W8Z5T7"/>
<dbReference type="EMBL" id="HG810019">
    <property type="protein sequence ID" value="CDN37975.1"/>
    <property type="molecule type" value="Genomic_DNA"/>
</dbReference>
<evidence type="ECO:0000313" key="1">
    <source>
        <dbReference type="EMBL" id="CDN37975.1"/>
    </source>
</evidence>
<reference evidence="1" key="1">
    <citation type="submission" date="2014-01" db="EMBL/GenBank/DDBJ databases">
        <title>Draft genome sequence of highly nematicidal Bacillus thuringiensis DB27.</title>
        <authorList>
            <person name="Iatsenko I."/>
            <person name="Pickard D."/>
            <person name="Corton C."/>
            <person name="Dougan G."/>
            <person name="Sommer R.J."/>
        </authorList>
    </citation>
    <scope>NUCLEOTIDE SEQUENCE [LARGE SCALE GENOMIC DNA]</scope>
    <source>
        <strain evidence="1">DB27</strain>
    </source>
</reference>
<name>W8Z5T7_BACTU</name>
<accession>W8Z5T7</accession>
<gene>
    <name evidence="1" type="ORF">BTDB27_004317</name>
</gene>
<dbReference type="Proteomes" id="UP000030682">
    <property type="component" value="Unassembled WGS sequence"/>
</dbReference>
<organism evidence="1">
    <name type="scientific">Bacillus thuringiensis DB27</name>
    <dbReference type="NCBI Taxonomy" id="1431339"/>
    <lineage>
        <taxon>Bacteria</taxon>
        <taxon>Bacillati</taxon>
        <taxon>Bacillota</taxon>
        <taxon>Bacilli</taxon>
        <taxon>Bacillales</taxon>
        <taxon>Bacillaceae</taxon>
        <taxon>Bacillus</taxon>
        <taxon>Bacillus cereus group</taxon>
    </lineage>
</organism>
<proteinExistence type="predicted"/>